<reference evidence="1 2" key="1">
    <citation type="submission" date="2019-08" db="EMBL/GenBank/DDBJ databases">
        <title>A chromosome-level genome assembly, high-density linkage maps, and genome scans reveal the genomic architecture of hybrid incompatibilities underlying speciation via character displacement in darters (Percidae: Etheostominae).</title>
        <authorList>
            <person name="Moran R.L."/>
            <person name="Catchen J.M."/>
            <person name="Fuller R.C."/>
        </authorList>
    </citation>
    <scope>NUCLEOTIDE SEQUENCE [LARGE SCALE GENOMIC DNA]</scope>
    <source>
        <strain evidence="1">EspeVRDwgs_2016</strain>
        <tissue evidence="1">Muscle</tissue>
    </source>
</reference>
<comment type="caution">
    <text evidence="1">The sequence shown here is derived from an EMBL/GenBank/DDBJ whole genome shotgun (WGS) entry which is preliminary data.</text>
</comment>
<dbReference type="Proteomes" id="UP000327493">
    <property type="component" value="Unassembled WGS sequence"/>
</dbReference>
<dbReference type="EMBL" id="VOFY01000046">
    <property type="protein sequence ID" value="KAA8579113.1"/>
    <property type="molecule type" value="Genomic_DNA"/>
</dbReference>
<organism evidence="1 2">
    <name type="scientific">Etheostoma spectabile</name>
    <name type="common">orangethroat darter</name>
    <dbReference type="NCBI Taxonomy" id="54343"/>
    <lineage>
        <taxon>Eukaryota</taxon>
        <taxon>Metazoa</taxon>
        <taxon>Chordata</taxon>
        <taxon>Craniata</taxon>
        <taxon>Vertebrata</taxon>
        <taxon>Euteleostomi</taxon>
        <taxon>Actinopterygii</taxon>
        <taxon>Neopterygii</taxon>
        <taxon>Teleostei</taxon>
        <taxon>Neoteleostei</taxon>
        <taxon>Acanthomorphata</taxon>
        <taxon>Eupercaria</taxon>
        <taxon>Perciformes</taxon>
        <taxon>Percoidei</taxon>
        <taxon>Percidae</taxon>
        <taxon>Etheostomatinae</taxon>
        <taxon>Etheostoma</taxon>
    </lineage>
</organism>
<gene>
    <name evidence="1" type="ORF">FQN60_007233</name>
</gene>
<keyword evidence="2" id="KW-1185">Reference proteome</keyword>
<dbReference type="AlphaFoldDB" id="A0A5J5CD78"/>
<accession>A0A5J5CD78</accession>
<protein>
    <submittedName>
        <fullName evidence="1">Uncharacterized protein</fullName>
    </submittedName>
</protein>
<evidence type="ECO:0000313" key="1">
    <source>
        <dbReference type="EMBL" id="KAA8579113.1"/>
    </source>
</evidence>
<sequence length="72" mass="8316">MVDLVAACPCTKDHMTQWYIMWETTVCAASYWCQVITGCRSTIGTVKVNLWSRSVAEKRRDYIVESRTKLHS</sequence>
<proteinExistence type="predicted"/>
<evidence type="ECO:0000313" key="2">
    <source>
        <dbReference type="Proteomes" id="UP000327493"/>
    </source>
</evidence>
<name>A0A5J5CD78_9PERO</name>